<feature type="transmembrane region" description="Helical" evidence="7">
    <location>
        <begin position="22"/>
        <end position="45"/>
    </location>
</feature>
<keyword evidence="9" id="KW-1185">Reference proteome</keyword>
<organism evidence="8 9">
    <name type="scientific">Lutzomyia longipalpis</name>
    <name type="common">Sand fly</name>
    <dbReference type="NCBI Taxonomy" id="7200"/>
    <lineage>
        <taxon>Eukaryota</taxon>
        <taxon>Metazoa</taxon>
        <taxon>Ecdysozoa</taxon>
        <taxon>Arthropoda</taxon>
        <taxon>Hexapoda</taxon>
        <taxon>Insecta</taxon>
        <taxon>Pterygota</taxon>
        <taxon>Neoptera</taxon>
        <taxon>Endopterygota</taxon>
        <taxon>Diptera</taxon>
        <taxon>Nematocera</taxon>
        <taxon>Psychodoidea</taxon>
        <taxon>Psychodidae</taxon>
        <taxon>Lutzomyia</taxon>
        <taxon>Lutzomyia</taxon>
    </lineage>
</organism>
<dbReference type="Pfam" id="PF09815">
    <property type="entry name" value="XK-related"/>
    <property type="match status" value="2"/>
</dbReference>
<reference evidence="8" key="1">
    <citation type="submission" date="2020-05" db="UniProtKB">
        <authorList>
            <consortium name="EnsemblMetazoa"/>
        </authorList>
    </citation>
    <scope>IDENTIFICATION</scope>
    <source>
        <strain evidence="8">Jacobina</strain>
    </source>
</reference>
<dbReference type="EnsemblMetazoa" id="LLOJ005396-RA">
    <property type="protein sequence ID" value="LLOJ005396-PA"/>
    <property type="gene ID" value="LLOJ005396"/>
</dbReference>
<dbReference type="VEuPathDB" id="VectorBase:LLONM1_006008"/>
<feature type="transmembrane region" description="Helical" evidence="7">
    <location>
        <begin position="596"/>
        <end position="618"/>
    </location>
</feature>
<evidence type="ECO:0000313" key="8">
    <source>
        <dbReference type="EnsemblMetazoa" id="LLOJ005396-PA"/>
    </source>
</evidence>
<sequence>MDELDGVPKRILFYPVKTRTQIVASILIPTFMELCVYVVLTTADITITVRHFQCGDYLWGALTLTFLCLPALLCFIIIIASPWQWPDQSDCAETNSHWKFFLRQLFNVLLFPLGAIWRFCRRIFWCIEALFHERESYERHHAVGKAIEPSPFELYHFLQAFTQAAPQIILQMNILLREDVFRDYETTIPQVISVVFSLIKMGMTVECFQRFESQKIVGRNYPWQTTEQCAKHRKKLEQTKFTPKKYYREISGLSNTAMEFPDVMKGFEEKFGSNANGEHENGVNENGGNCRKTLHVDRENFNMDSAKILRKASMDSQMDDGVVLRHSSTEDDGIRKSTVTLSTTTQNANVPEDGGSPHLSARVPTESQLQEAPIWDAIERDTTVVPTTLPAIEEDGELDNFDAVPKSAPPPRPDLPPFRATQFFLEPLNRFSTIKDMFLVNAELYIKENVPRLPQKVLNHEVRTVHRGNNRESYNFNDNSNHEIIHETTNEDGISLPTRRKMINGIEQDDILGKTVAFMGWVLFLLMRMLALSLFAVFYVKAIGYLCLSHYLLMLIWLFIETRFHEKAERDLFYIFLAYVFIFSIIEFKIKFRNIRIWYLLYCGIVLTQNVVITLWWYITDEFQSWWFHYLFTMILLSGALSIGCLVTYYIILKPRDK</sequence>
<keyword evidence="6 7" id="KW-0472">Membrane</keyword>
<feature type="transmembrane region" description="Helical" evidence="7">
    <location>
        <begin position="511"/>
        <end position="536"/>
    </location>
</feature>
<dbReference type="VEuPathDB" id="VectorBase:LLOJ005396"/>
<dbReference type="GO" id="GO:0043652">
    <property type="term" value="P:engulfment of apoptotic cell"/>
    <property type="evidence" value="ECO:0007669"/>
    <property type="project" value="TreeGrafter"/>
</dbReference>
<evidence type="ECO:0000256" key="3">
    <source>
        <dbReference type="ARBA" id="ARBA00022475"/>
    </source>
</evidence>
<feature type="transmembrane region" description="Helical" evidence="7">
    <location>
        <begin position="100"/>
        <end position="120"/>
    </location>
</feature>
<evidence type="ECO:0000256" key="1">
    <source>
        <dbReference type="ARBA" id="ARBA00004651"/>
    </source>
</evidence>
<name>A0A1B0CLA9_LUTLO</name>
<keyword evidence="5 7" id="KW-1133">Transmembrane helix</keyword>
<dbReference type="EMBL" id="AJWK01017066">
    <property type="status" value="NOT_ANNOTATED_CDS"/>
    <property type="molecule type" value="Genomic_DNA"/>
</dbReference>
<evidence type="ECO:0000313" key="9">
    <source>
        <dbReference type="Proteomes" id="UP000092461"/>
    </source>
</evidence>
<feature type="transmembrane region" description="Helical" evidence="7">
    <location>
        <begin position="542"/>
        <end position="560"/>
    </location>
</feature>
<feature type="transmembrane region" description="Helical" evidence="7">
    <location>
        <begin position="572"/>
        <end position="590"/>
    </location>
</feature>
<feature type="transmembrane region" description="Helical" evidence="7">
    <location>
        <begin position="630"/>
        <end position="652"/>
    </location>
</feature>
<evidence type="ECO:0000256" key="2">
    <source>
        <dbReference type="ARBA" id="ARBA00008789"/>
    </source>
</evidence>
<keyword evidence="3" id="KW-1003">Cell membrane</keyword>
<dbReference type="GO" id="GO:0070782">
    <property type="term" value="P:phosphatidylserine exposure on apoptotic cell surface"/>
    <property type="evidence" value="ECO:0007669"/>
    <property type="project" value="TreeGrafter"/>
</dbReference>
<keyword evidence="4 7" id="KW-0812">Transmembrane</keyword>
<dbReference type="InterPro" id="IPR018629">
    <property type="entry name" value="XK-rel"/>
</dbReference>
<dbReference type="AlphaFoldDB" id="A0A1B0CLA9"/>
<accession>A0A1B0CLA9</accession>
<evidence type="ECO:0000256" key="7">
    <source>
        <dbReference type="RuleBase" id="RU910716"/>
    </source>
</evidence>
<dbReference type="InterPro" id="IPR050895">
    <property type="entry name" value="XK-related_scramblase"/>
</dbReference>
<evidence type="ECO:0000256" key="4">
    <source>
        <dbReference type="ARBA" id="ARBA00022692"/>
    </source>
</evidence>
<protein>
    <recommendedName>
        <fullName evidence="7">XK-related protein</fullName>
    </recommendedName>
</protein>
<comment type="subcellular location">
    <subcellularLocation>
        <location evidence="1">Cell membrane</location>
        <topology evidence="1">Multi-pass membrane protein</topology>
    </subcellularLocation>
    <subcellularLocation>
        <location evidence="7">Membrane</location>
        <topology evidence="7">Multi-pass membrane protein</topology>
    </subcellularLocation>
</comment>
<dbReference type="GO" id="GO:0005886">
    <property type="term" value="C:plasma membrane"/>
    <property type="evidence" value="ECO:0007669"/>
    <property type="project" value="UniProtKB-SubCell"/>
</dbReference>
<dbReference type="PANTHER" id="PTHR16024:SF27">
    <property type="entry name" value="XK-RELATED PROTEIN"/>
    <property type="match status" value="1"/>
</dbReference>
<comment type="similarity">
    <text evidence="2 7">Belongs to the XK family.</text>
</comment>
<dbReference type="PANTHER" id="PTHR16024">
    <property type="entry name" value="XK-RELATED PROTEIN"/>
    <property type="match status" value="1"/>
</dbReference>
<feature type="transmembrane region" description="Helical" evidence="7">
    <location>
        <begin position="57"/>
        <end position="80"/>
    </location>
</feature>
<evidence type="ECO:0000256" key="6">
    <source>
        <dbReference type="ARBA" id="ARBA00023136"/>
    </source>
</evidence>
<evidence type="ECO:0000256" key="5">
    <source>
        <dbReference type="ARBA" id="ARBA00022989"/>
    </source>
</evidence>
<proteinExistence type="inferred from homology"/>
<dbReference type="Proteomes" id="UP000092461">
    <property type="component" value="Unassembled WGS sequence"/>
</dbReference>
<dbReference type="GO" id="GO:1902742">
    <property type="term" value="P:apoptotic process involved in development"/>
    <property type="evidence" value="ECO:0007669"/>
    <property type="project" value="TreeGrafter"/>
</dbReference>